<name>A0ABX8BHR7_9ACTN</name>
<evidence type="ECO:0000313" key="3">
    <source>
        <dbReference type="Proteomes" id="UP000676079"/>
    </source>
</evidence>
<sequence>MGAGAGTAELEEHLRGFWPGRELEPVAREDGPVLERLPDFAAYRVAQGSGWNYATVGASALGGLEFVLMAPSGTDDHAETLAAVAHFNSFEEYRVDAGSVLHLGRPWTDGSRMEHLLVSPPYPYGPLLEQAPGGVRYLWLLPVHAAEAELVLAEGPEAFEELLEAEGVDILAVDRPPVV</sequence>
<dbReference type="Proteomes" id="UP000676079">
    <property type="component" value="Chromosome"/>
</dbReference>
<keyword evidence="3" id="KW-1185">Reference proteome</keyword>
<accession>A0ABX8BHR7</accession>
<protein>
    <submittedName>
        <fullName evidence="2">Suppressor of fused domain protein</fullName>
    </submittedName>
</protein>
<organism evidence="2 3">
    <name type="scientific">Nocardiopsis changdeensis</name>
    <dbReference type="NCBI Taxonomy" id="2831969"/>
    <lineage>
        <taxon>Bacteria</taxon>
        <taxon>Bacillati</taxon>
        <taxon>Actinomycetota</taxon>
        <taxon>Actinomycetes</taxon>
        <taxon>Streptosporangiales</taxon>
        <taxon>Nocardiopsidaceae</taxon>
        <taxon>Nocardiopsis</taxon>
    </lineage>
</organism>
<dbReference type="RefSeq" id="WP_220562091.1">
    <property type="nucleotide sequence ID" value="NZ_CP074133.1"/>
</dbReference>
<dbReference type="Pfam" id="PF05076">
    <property type="entry name" value="SUFU"/>
    <property type="match status" value="1"/>
</dbReference>
<feature type="domain" description="Suppressor of fused-like" evidence="1">
    <location>
        <begin position="63"/>
        <end position="176"/>
    </location>
</feature>
<evidence type="ECO:0000259" key="1">
    <source>
        <dbReference type="Pfam" id="PF05076"/>
    </source>
</evidence>
<dbReference type="EMBL" id="CP074133">
    <property type="protein sequence ID" value="QUX20894.1"/>
    <property type="molecule type" value="Genomic_DNA"/>
</dbReference>
<evidence type="ECO:0000313" key="2">
    <source>
        <dbReference type="EMBL" id="QUX20894.1"/>
    </source>
</evidence>
<reference evidence="2 3" key="1">
    <citation type="submission" date="2021-05" db="EMBL/GenBank/DDBJ databases">
        <title>Direct Submission.</title>
        <authorList>
            <person name="Li K."/>
            <person name="Gao J."/>
        </authorList>
    </citation>
    <scope>NUCLEOTIDE SEQUENCE [LARGE SCALE GENOMIC DNA]</scope>
    <source>
        <strain evidence="2 3">Mg02</strain>
    </source>
</reference>
<gene>
    <name evidence="2" type="ORF">KGD84_20770</name>
</gene>
<dbReference type="InterPro" id="IPR020941">
    <property type="entry name" value="SUFU-like_domain"/>
</dbReference>
<proteinExistence type="predicted"/>